<dbReference type="EMBL" id="KV921876">
    <property type="protein sequence ID" value="ORE09445.1"/>
    <property type="molecule type" value="Genomic_DNA"/>
</dbReference>
<dbReference type="PANTHER" id="PTHR43364:SF4">
    <property type="entry name" value="NAD(P)-LINKED OXIDOREDUCTASE SUPERFAMILY PROTEIN"/>
    <property type="match status" value="1"/>
</dbReference>
<gene>
    <name evidence="3" type="ORF">BCV72DRAFT_320000</name>
</gene>
<dbReference type="VEuPathDB" id="FungiDB:BCV72DRAFT_320000"/>
<name>A0A1X0RBL5_RHIZD</name>
<dbReference type="Proteomes" id="UP000242414">
    <property type="component" value="Unassembled WGS sequence"/>
</dbReference>
<dbReference type="SUPFAM" id="SSF51430">
    <property type="entry name" value="NAD(P)-linked oxidoreductase"/>
    <property type="match status" value="1"/>
</dbReference>
<dbReference type="InterPro" id="IPR023210">
    <property type="entry name" value="NADP_OxRdtase_dom"/>
</dbReference>
<feature type="domain" description="NADP-dependent oxidoreductase" evidence="2">
    <location>
        <begin position="10"/>
        <end position="215"/>
    </location>
</feature>
<dbReference type="GO" id="GO:0016491">
    <property type="term" value="F:oxidoreductase activity"/>
    <property type="evidence" value="ECO:0007669"/>
    <property type="project" value="UniProtKB-KW"/>
</dbReference>
<keyword evidence="1" id="KW-0560">Oxidoreductase</keyword>
<dbReference type="InterPro" id="IPR050523">
    <property type="entry name" value="AKR_Detox_Biosynth"/>
</dbReference>
<protein>
    <submittedName>
        <fullName evidence="3">Aldo/keto reductase</fullName>
    </submittedName>
</protein>
<dbReference type="AlphaFoldDB" id="A0A1X0RBL5"/>
<evidence type="ECO:0000313" key="3">
    <source>
        <dbReference type="EMBL" id="ORE09445.1"/>
    </source>
</evidence>
<feature type="non-terminal residue" evidence="3">
    <location>
        <position position="1"/>
    </location>
</feature>
<evidence type="ECO:0000259" key="2">
    <source>
        <dbReference type="Pfam" id="PF00248"/>
    </source>
</evidence>
<reference evidence="3" key="1">
    <citation type="journal article" date="2016" name="Proc. Natl. Acad. Sci. U.S.A.">
        <title>Lipid metabolic changes in an early divergent fungus govern the establishment of a mutualistic symbiosis with endobacteria.</title>
        <authorList>
            <person name="Lastovetsky O.A."/>
            <person name="Gaspar M.L."/>
            <person name="Mondo S.J."/>
            <person name="LaButti K.M."/>
            <person name="Sandor L."/>
            <person name="Grigoriev I.V."/>
            <person name="Henry S.A."/>
            <person name="Pawlowska T.E."/>
        </authorList>
    </citation>
    <scope>NUCLEOTIDE SEQUENCE [LARGE SCALE GENOMIC DNA]</scope>
    <source>
        <strain evidence="3">ATCC 52814</strain>
    </source>
</reference>
<proteinExistence type="predicted"/>
<dbReference type="PANTHER" id="PTHR43364">
    <property type="entry name" value="NADH-SPECIFIC METHYLGLYOXAL REDUCTASE-RELATED"/>
    <property type="match status" value="1"/>
</dbReference>
<accession>A0A1X0RBL5</accession>
<evidence type="ECO:0000256" key="1">
    <source>
        <dbReference type="ARBA" id="ARBA00023002"/>
    </source>
</evidence>
<organism evidence="3">
    <name type="scientific">Rhizopus microsporus var. microsporus</name>
    <dbReference type="NCBI Taxonomy" id="86635"/>
    <lineage>
        <taxon>Eukaryota</taxon>
        <taxon>Fungi</taxon>
        <taxon>Fungi incertae sedis</taxon>
        <taxon>Mucoromycota</taxon>
        <taxon>Mucoromycotina</taxon>
        <taxon>Mucoromycetes</taxon>
        <taxon>Mucorales</taxon>
        <taxon>Mucorineae</taxon>
        <taxon>Rhizopodaceae</taxon>
        <taxon>Rhizopus</taxon>
    </lineage>
</organism>
<dbReference type="InterPro" id="IPR036812">
    <property type="entry name" value="NAD(P)_OxRdtase_dom_sf"/>
</dbReference>
<dbReference type="Gene3D" id="3.20.20.100">
    <property type="entry name" value="NADP-dependent oxidoreductase domain"/>
    <property type="match status" value="1"/>
</dbReference>
<sequence length="233" mass="26870">DPRLVNNGKAILQAIDDSLRRLDLDYIDLFYINNFDEETPMEETMEALHGMVKSGKVCYLGTSYMNTWRFVEMNVIAEKNEWIKFIAMQDLYNLVYREEEREMIPYLAYEGIGKVPYSPLEKGKLACPLDEDALRLTVDYSKPWSRCTQGSDNLNHIINYITHLSFPFKMSTACLLSKPTVISPIADIGKKSHLKDAVVAVSLKLSEEEIRHLKEPYVLNLRFASNLRAHSRK</sequence>
<dbReference type="Pfam" id="PF00248">
    <property type="entry name" value="Aldo_ket_red"/>
    <property type="match status" value="1"/>
</dbReference>